<evidence type="ECO:0000313" key="10">
    <source>
        <dbReference type="EMBL" id="GAA0937340.1"/>
    </source>
</evidence>
<keyword evidence="5 7" id="KW-1133">Transmembrane helix</keyword>
<keyword evidence="3 7" id="KW-1003">Cell membrane</keyword>
<evidence type="ECO:0000259" key="9">
    <source>
        <dbReference type="Pfam" id="PF09335"/>
    </source>
</evidence>
<keyword evidence="6 7" id="KW-0472">Membrane</keyword>
<comment type="subcellular location">
    <subcellularLocation>
        <location evidence="1 7">Cell membrane</location>
        <topology evidence="1 7">Multi-pass membrane protein</topology>
    </subcellularLocation>
</comment>
<evidence type="ECO:0000256" key="3">
    <source>
        <dbReference type="ARBA" id="ARBA00022475"/>
    </source>
</evidence>
<dbReference type="EMBL" id="BAAAHQ010000023">
    <property type="protein sequence ID" value="GAA0937340.1"/>
    <property type="molecule type" value="Genomic_DNA"/>
</dbReference>
<evidence type="ECO:0000313" key="11">
    <source>
        <dbReference type="Proteomes" id="UP001501578"/>
    </source>
</evidence>
<feature type="transmembrane region" description="Helical" evidence="7">
    <location>
        <begin position="158"/>
        <end position="179"/>
    </location>
</feature>
<feature type="region of interest" description="Disordered" evidence="8">
    <location>
        <begin position="217"/>
        <end position="245"/>
    </location>
</feature>
<evidence type="ECO:0000256" key="6">
    <source>
        <dbReference type="ARBA" id="ARBA00023136"/>
    </source>
</evidence>
<gene>
    <name evidence="10" type="ORF">GCM10009560_46600</name>
</gene>
<evidence type="ECO:0000256" key="5">
    <source>
        <dbReference type="ARBA" id="ARBA00022989"/>
    </source>
</evidence>
<name>A0ABN1Q4G7_9ACTN</name>
<feature type="domain" description="VTT" evidence="9">
    <location>
        <begin position="64"/>
        <end position="181"/>
    </location>
</feature>
<feature type="compositionally biased region" description="Polar residues" evidence="8">
    <location>
        <begin position="217"/>
        <end position="226"/>
    </location>
</feature>
<comment type="similarity">
    <text evidence="2 7">Belongs to the TVP38/TMEM64 family.</text>
</comment>
<protein>
    <recommendedName>
        <fullName evidence="7">TVP38/TMEM64 family membrane protein</fullName>
    </recommendedName>
</protein>
<dbReference type="PANTHER" id="PTHR12677">
    <property type="entry name" value="GOLGI APPARATUS MEMBRANE PROTEIN TVP38-RELATED"/>
    <property type="match status" value="1"/>
</dbReference>
<keyword evidence="11" id="KW-1185">Reference proteome</keyword>
<comment type="caution">
    <text evidence="10">The sequence shown here is derived from an EMBL/GenBank/DDBJ whole genome shotgun (WGS) entry which is preliminary data.</text>
</comment>
<proteinExistence type="inferred from homology"/>
<dbReference type="InterPro" id="IPR015414">
    <property type="entry name" value="TMEM64"/>
</dbReference>
<dbReference type="Proteomes" id="UP001501578">
    <property type="component" value="Unassembled WGS sequence"/>
</dbReference>
<dbReference type="PANTHER" id="PTHR12677:SF59">
    <property type="entry name" value="GOLGI APPARATUS MEMBRANE PROTEIN TVP38-RELATED"/>
    <property type="match status" value="1"/>
</dbReference>
<keyword evidence="4 7" id="KW-0812">Transmembrane</keyword>
<dbReference type="RefSeq" id="WP_343952077.1">
    <property type="nucleotide sequence ID" value="NZ_BAAAHQ010000023.1"/>
</dbReference>
<feature type="transmembrane region" description="Helical" evidence="7">
    <location>
        <begin position="12"/>
        <end position="32"/>
    </location>
</feature>
<feature type="transmembrane region" description="Helical" evidence="7">
    <location>
        <begin position="191"/>
        <end position="208"/>
    </location>
</feature>
<evidence type="ECO:0000256" key="7">
    <source>
        <dbReference type="RuleBase" id="RU366058"/>
    </source>
</evidence>
<dbReference type="InterPro" id="IPR032816">
    <property type="entry name" value="VTT_dom"/>
</dbReference>
<feature type="transmembrane region" description="Helical" evidence="7">
    <location>
        <begin position="76"/>
        <end position="101"/>
    </location>
</feature>
<sequence>MQIRRRGPRLPAPKLIGAAVLLAVFVLVAFFVPHPDVQQLRDWAAGPWLPLAFFAAHALVTVVFPRMPFTLGAGFLFGPVIGVALSISATTVSAALAFLLARALGRDAIASRLTHPAISAVDRRLARRGWLAVGSLRLIGPVPFPLINFCAGVSSIRLAPFLLATAVGLLPGTVSVVILGDALTGDVDPTLVVISVIFAVLGLAGLLLDARLGVRSSETPPQSHATATDEEPSGSTLPTPLKSQT</sequence>
<evidence type="ECO:0000256" key="8">
    <source>
        <dbReference type="SAM" id="MobiDB-lite"/>
    </source>
</evidence>
<reference evidence="10 11" key="1">
    <citation type="journal article" date="2019" name="Int. J. Syst. Evol. Microbiol.">
        <title>The Global Catalogue of Microorganisms (GCM) 10K type strain sequencing project: providing services to taxonomists for standard genome sequencing and annotation.</title>
        <authorList>
            <consortium name="The Broad Institute Genomics Platform"/>
            <consortium name="The Broad Institute Genome Sequencing Center for Infectious Disease"/>
            <person name="Wu L."/>
            <person name="Ma J."/>
        </authorList>
    </citation>
    <scope>NUCLEOTIDE SEQUENCE [LARGE SCALE GENOMIC DNA]</scope>
    <source>
        <strain evidence="10 11">JCM 11136</strain>
    </source>
</reference>
<evidence type="ECO:0000256" key="2">
    <source>
        <dbReference type="ARBA" id="ARBA00008640"/>
    </source>
</evidence>
<dbReference type="Pfam" id="PF09335">
    <property type="entry name" value="VTT_dom"/>
    <property type="match status" value="1"/>
</dbReference>
<evidence type="ECO:0000256" key="1">
    <source>
        <dbReference type="ARBA" id="ARBA00004651"/>
    </source>
</evidence>
<evidence type="ECO:0000256" key="4">
    <source>
        <dbReference type="ARBA" id="ARBA00022692"/>
    </source>
</evidence>
<organism evidence="10 11">
    <name type="scientific">Nonomuraea longicatena</name>
    <dbReference type="NCBI Taxonomy" id="83682"/>
    <lineage>
        <taxon>Bacteria</taxon>
        <taxon>Bacillati</taxon>
        <taxon>Actinomycetota</taxon>
        <taxon>Actinomycetes</taxon>
        <taxon>Streptosporangiales</taxon>
        <taxon>Streptosporangiaceae</taxon>
        <taxon>Nonomuraea</taxon>
    </lineage>
</organism>
<accession>A0ABN1Q4G7</accession>
<feature type="transmembrane region" description="Helical" evidence="7">
    <location>
        <begin position="44"/>
        <end position="64"/>
    </location>
</feature>
<feature type="compositionally biased region" description="Polar residues" evidence="8">
    <location>
        <begin position="233"/>
        <end position="245"/>
    </location>
</feature>